<dbReference type="SUPFAM" id="SSF82109">
    <property type="entry name" value="MIR domain"/>
    <property type="match status" value="2"/>
</dbReference>
<evidence type="ECO:0000256" key="4">
    <source>
        <dbReference type="ARBA" id="ARBA00022989"/>
    </source>
</evidence>
<dbReference type="GO" id="GO:0032259">
    <property type="term" value="P:methylation"/>
    <property type="evidence" value="ECO:0007669"/>
    <property type="project" value="UniProtKB-KW"/>
</dbReference>
<dbReference type="InterPro" id="IPR035910">
    <property type="entry name" value="RyR/IP3R_RIH_dom_sf"/>
</dbReference>
<dbReference type="GO" id="GO:0016787">
    <property type="term" value="F:hydrolase activity"/>
    <property type="evidence" value="ECO:0007669"/>
    <property type="project" value="UniProtKB-KW"/>
</dbReference>
<keyword evidence="5 7" id="KW-0472">Membrane</keyword>
<keyword evidence="9" id="KW-0489">Methyltransferase</keyword>
<dbReference type="InterPro" id="IPR015925">
    <property type="entry name" value="Ryanodine_IP3_receptor"/>
</dbReference>
<evidence type="ECO:0000256" key="1">
    <source>
        <dbReference type="ARBA" id="ARBA00004141"/>
    </source>
</evidence>
<sequence length="2894" mass="341823">MNEEYNQSKFLKLPNIKYGSTISISHFKDENAFVYVDGHVKKNVMLRSFKIYKDNIQQRKKQKRNSQKLQQNNNQNIGSLKQITEEDFQKNQQKNEYVENKEKRNDIKKLKFSNYENEEKNKLNYKQDQIEKQRSHLMNEYKSNFDTFKKQTNSIVSYNSVIQLLHLNSCKWLACKPMEAKYEKENFRITLDDYTSDNTMFKILPTFKYQKDGDQSIFANEIVYIARYQDINNKMTFINTSEEIILLKQPSPSTNQSQMQQSQQQNQFQGQIQQINQVQQYTNELNGSQENHVNFKLNLFQEQYQENWKYLLCGDVVWIHHSESACQIGVQRKQKGVDKYVFSSLNLNTWLSKENLELKVLSTNRGQSYEQYSGNTFGMWLIESEQVNAGGYIQYGKYYRLKHLSSGFFLSVERRETNDDQIGKKSDNINDYYQLILKEVPDETNLFEFTCLNTTQMLEKSKYVSLQAFVFLKNNRYNLFVDIFTNNLGPNVGKVDYPTLQYQEDEKMLFKLHLADKNDVFEINYVVSCFSYLVKIACQLEETQERQKDTQIMFLLQKKIISAAKCIYKLTQFCNNKAYNNSPNQKYGSSNKSRQKLLKEQYYIDILIKILELALQKSELDEWQKFKQIYFNKQQQQQQHQQNQQNSQNLQQFKTEQSEQSQSQKIKKNEKEYMHFLAIKVKFCIQIYSLLQNICNENETNQIYIFDLLPFFQLHCKYIPAAINCMSNICKQNKLLLQKLNENLQIQFDFQQNYYIKEDYSKTVKFLINLYDGNPRKYKESKEFRKIPFTQHEKLNCRPINLLNYFMNLIWDDKALRKADYLRFLSDICIYKDKGITINQENIFKLYKKFSCMKNDLNQENIFSQNGELIKPASLQEWNLISQQLIFYSNLSKGRNFLWKQELQGQFRKDLLFKQIWVNNDDSQLQSKLCSCLCRLSMSLYIDHEPLCRSQKPNYCRLFNDILIGQQTQEMHVLALRESIQNEVSDYQNLLQNLKFYIEKVYQNIENQIEIFKPQINNNIDQQDGEKINIKKNNPENQVSPNDICSSVLLLTVTEMLDLLLQLDVYEIVQKEDDFADILHCLLRILQYDKNNIKFMAAMYLQEKNSQNNKQLTDVVQNLTSGFCGITDFFKNLIELIASSENNKDQDGDAHQNSGMFEFSSIDDNLLFKNPIMKGFSALNNYLESIIHEDSYLIQNEIQLKMKICDVLNKFLYFHQNYLITNSLFYFKESSKNNIFSSFVSGKKDKTQQILNPMISIDVAFNRWWNYMFETKGIGILPRISLTGIRDIDKQYADMDENQLFNLNPMQIVKQEATTNFKEYQNDNKSDKMHDFDTLMTISVKKMKNEKIGQPSVSTLPSLLCSFLQIHDPELEKSVLNIMMRLFNQRIELIENLAQMQIIFDQDKTILFKFLEQKLHELYKYTEKSEIWFQTLEKTNDSKNNFIVEENCVYKLQNLIKTINNGLYLQIRIENNEIYVVQDEIDPQKQKIHKFIKIYEPILNLIQEGMQHFTEIIMSDVYTIRSKELLYDLFYSSFQYLRRFVQNNVENQLLIHQFQNVIISHLQFDLGQIELLCEIYKDNGDLVQNLDIEMVEIMLSLIEHEGRQVRFLDFLITIQKVKSKMIFENQLLVLNSFLPMDGLSEKEFKLTYTDGVKNNSNLQLYFDDVGKLENQNLIQKLSQNSFNDTYIDEPFKYHAQLLKCLLFATLQANIENEDPVFVQIDADQFNISVAKLKKSFTFNYCLDILLKEDYFVSFEEQLENNFDITFKKQGFSYFKPFVADFIKIVHIFSDSSSLEDLSNNELSYTQKQIAVFAQKEGQRLNETQEQYLKVNYIDYIYVNVVGLFLAYYEKYLKVKKGDKQQEKQMMIDIQERKDFIALKDFMKVCKIKMVKCKKIKKRLNEEQQNSQKSSQSSQNSENEKLIKIKKDLIQQQQQQQNIQRQNNSILKTNQEPRTSFNKKKEVNFSKNIQQDQQQIQQRSSERIINGKNINAFSIFKDQTCSFLEFKWNTFVYALNNSEFINKLIEKEVKAFADAILNVELYVDKEINKQIDPKLDLNLILKKFIKFLQFSLNDKKSKQTTLTLLTVLRSIVEKDKEEMISRQNQLDKLGATQMILIVISEHSHLLDGELYINFLLFINTLLKNGNVRVQKTIYEFFINQSKTELIFKKFHYFIKKQIEYVEQEAQDEGGGDDEDASSSFTHSQDMVILENILEFLKQCVEGHYLEMQNYIRDQFNLRQKHDMISYLADLLKAYYFEGGTKQYYDNMNRCIDTLSELVQGPCYLNQKAVSGSKFFEVIIDILDREFKKKVVSDESKSQFTSKQKSQYGSQRGSRSKAISVAKSTNQAPDEPLDNWMVARLQNKCLVLVLSLLEGSYIIESGEKLEGHIVTCYKDQMKNSLQAQKNPIWAFLTGDNIIGQIVSFAMSFIESGIKTAQMMQQYTAEQEKAKVFGLMQQAKYLTEVCIQEEELNKFFSQNRFLALFANYVKLWKDLAFIMTIILNIFILFTFTDAYGDRFSDQHLFMNAEYNSQKTQSIIIGLGLAMTCCSMFVVSFFLIKNLPLLIKRAWSKDKKNKLVPEMPPLIIRFILWIYKLAIVLIDLLQEIEIIYYISYGAFSIIGTFYHPFFFTFHLTEILIRFPTLKSVIMAVWGPKKQLALTYMLYLIFVWFFSLIAFQFFNGEKDLKGECNQMIYCYMLLIDQTFKSNGGIGGYILSTFDNEGQDDIYRWERLLFDNGFLIIVVIIIVQIVAGIIIDTFSNLREQENEKKEDIEGKCFVCGFKQELFDKKALNSIRGGFQYHIKTNHYMWNYVYYISYLYQKDPTEFSGTESYIFDMIENQDSSWFPINRSSDLDLNEDEDDEIKQQILLDELESQTSKLSETVRETTKFIMQQIKS</sequence>
<evidence type="ECO:0000256" key="7">
    <source>
        <dbReference type="SAM" id="Phobius"/>
    </source>
</evidence>
<dbReference type="InterPro" id="IPR036300">
    <property type="entry name" value="MIR_dom_sf"/>
</dbReference>
<feature type="domain" description="MIR" evidence="8">
    <location>
        <begin position="390"/>
        <end position="438"/>
    </location>
</feature>
<evidence type="ECO:0000313" key="10">
    <source>
        <dbReference type="Proteomes" id="UP000008983"/>
    </source>
</evidence>
<keyword evidence="3" id="KW-0677">Repeat</keyword>
<keyword evidence="9" id="KW-0378">Hydrolase</keyword>
<name>G0R464_ICHMU</name>
<evidence type="ECO:0000256" key="2">
    <source>
        <dbReference type="ARBA" id="ARBA00022692"/>
    </source>
</evidence>
<dbReference type="OrthoDB" id="300855at2759"/>
<dbReference type="Gene3D" id="1.10.287.70">
    <property type="match status" value="1"/>
</dbReference>
<dbReference type="EMBL" id="GL984329">
    <property type="protein sequence ID" value="EGR27735.1"/>
    <property type="molecule type" value="Genomic_DNA"/>
</dbReference>
<dbReference type="GO" id="GO:0016020">
    <property type="term" value="C:membrane"/>
    <property type="evidence" value="ECO:0007669"/>
    <property type="project" value="UniProtKB-SubCell"/>
</dbReference>
<dbReference type="OMA" id="HIRINHY"/>
<evidence type="ECO:0000256" key="5">
    <source>
        <dbReference type="ARBA" id="ARBA00023136"/>
    </source>
</evidence>
<dbReference type="PANTHER" id="PTHR13715">
    <property type="entry name" value="RYANODINE RECEPTOR AND IP3 RECEPTOR"/>
    <property type="match status" value="1"/>
</dbReference>
<organism evidence="9 10">
    <name type="scientific">Ichthyophthirius multifiliis</name>
    <name type="common">White spot disease agent</name>
    <name type="synonym">Ich</name>
    <dbReference type="NCBI Taxonomy" id="5932"/>
    <lineage>
        <taxon>Eukaryota</taxon>
        <taxon>Sar</taxon>
        <taxon>Alveolata</taxon>
        <taxon>Ciliophora</taxon>
        <taxon>Intramacronucleata</taxon>
        <taxon>Oligohymenophorea</taxon>
        <taxon>Hymenostomatida</taxon>
        <taxon>Ophryoglenina</taxon>
        <taxon>Ichthyophthirius</taxon>
    </lineage>
</organism>
<dbReference type="GO" id="GO:0006816">
    <property type="term" value="P:calcium ion transport"/>
    <property type="evidence" value="ECO:0007669"/>
    <property type="project" value="InterPro"/>
</dbReference>
<feature type="transmembrane region" description="Helical" evidence="7">
    <location>
        <begin position="2406"/>
        <end position="2427"/>
    </location>
</feature>
<dbReference type="EC" id="2.1.1.80" evidence="9"/>
<dbReference type="eggNOG" id="KOG2243">
    <property type="taxonomic scope" value="Eukaryota"/>
</dbReference>
<evidence type="ECO:0000256" key="6">
    <source>
        <dbReference type="SAM" id="MobiDB-lite"/>
    </source>
</evidence>
<dbReference type="PANTHER" id="PTHR13715:SF99">
    <property type="entry name" value="INOSITOL 1,4,5-TRISPHOSPHATE RECEPTOR-LIKE PROTEIN A"/>
    <property type="match status" value="1"/>
</dbReference>
<dbReference type="InterPro" id="IPR016093">
    <property type="entry name" value="MIR_motif"/>
</dbReference>
<feature type="compositionally biased region" description="Low complexity" evidence="6">
    <location>
        <begin position="67"/>
        <end position="77"/>
    </location>
</feature>
<dbReference type="SUPFAM" id="SSF100909">
    <property type="entry name" value="IP3 receptor type 1 binding core, domain 2"/>
    <property type="match status" value="2"/>
</dbReference>
<dbReference type="GeneID" id="14903806"/>
<feature type="transmembrane region" description="Helical" evidence="7">
    <location>
        <begin position="2492"/>
        <end position="2513"/>
    </location>
</feature>
<keyword evidence="2 7" id="KW-0812">Transmembrane</keyword>
<comment type="subcellular location">
    <subcellularLocation>
        <location evidence="1">Membrane</location>
        <topology evidence="1">Multi-pass membrane protein</topology>
    </subcellularLocation>
</comment>
<keyword evidence="4 7" id="KW-1133">Transmembrane helix</keyword>
<feature type="region of interest" description="Disordered" evidence="6">
    <location>
        <begin position="638"/>
        <end position="661"/>
    </location>
</feature>
<dbReference type="eggNOG" id="KOG3533">
    <property type="taxonomic scope" value="Eukaryota"/>
</dbReference>
<feature type="transmembrane region" description="Helical" evidence="7">
    <location>
        <begin position="2582"/>
        <end position="2601"/>
    </location>
</feature>
<dbReference type="GO" id="GO:0005216">
    <property type="term" value="F:monoatomic ion channel activity"/>
    <property type="evidence" value="ECO:0007669"/>
    <property type="project" value="InterPro"/>
</dbReference>
<dbReference type="STRING" id="857967.G0R464"/>
<gene>
    <name evidence="9" type="ORF">IMG5_190300</name>
</gene>
<dbReference type="Gene3D" id="2.80.10.50">
    <property type="match status" value="2"/>
</dbReference>
<feature type="transmembrane region" description="Helical" evidence="7">
    <location>
        <begin position="2657"/>
        <end position="2677"/>
    </location>
</feature>
<dbReference type="Pfam" id="PF08454">
    <property type="entry name" value="RIH_assoc"/>
    <property type="match status" value="1"/>
</dbReference>
<reference evidence="9 10" key="1">
    <citation type="submission" date="2011-07" db="EMBL/GenBank/DDBJ databases">
        <authorList>
            <person name="Coyne R."/>
            <person name="Brami D."/>
            <person name="Johnson J."/>
            <person name="Hostetler J."/>
            <person name="Hannick L."/>
            <person name="Clark T."/>
            <person name="Cassidy-Hanley D."/>
            <person name="Inman J."/>
        </authorList>
    </citation>
    <scope>NUCLEOTIDE SEQUENCE [LARGE SCALE GENOMIC DNA]</scope>
    <source>
        <strain evidence="9 10">G5</strain>
    </source>
</reference>
<feature type="region of interest" description="Disordered" evidence="6">
    <location>
        <begin position="60"/>
        <end position="84"/>
    </location>
</feature>
<dbReference type="RefSeq" id="XP_004025187.1">
    <property type="nucleotide sequence ID" value="XM_004025138.1"/>
</dbReference>
<accession>G0R464</accession>
<dbReference type="Pfam" id="PF00520">
    <property type="entry name" value="Ion_trans"/>
    <property type="match status" value="1"/>
</dbReference>
<dbReference type="Proteomes" id="UP000008983">
    <property type="component" value="Unassembled WGS sequence"/>
</dbReference>
<dbReference type="GO" id="GO:0008983">
    <property type="term" value="F:protein-glutamate O-methyltransferase activity"/>
    <property type="evidence" value="ECO:0007669"/>
    <property type="project" value="UniProtKB-EC"/>
</dbReference>
<dbReference type="EC" id="3.6.3.44" evidence="9"/>
<feature type="region of interest" description="Disordered" evidence="6">
    <location>
        <begin position="2320"/>
        <end position="2345"/>
    </location>
</feature>
<dbReference type="PROSITE" id="PS50919">
    <property type="entry name" value="MIR"/>
    <property type="match status" value="1"/>
</dbReference>
<dbReference type="InterPro" id="IPR013662">
    <property type="entry name" value="RIH_assoc-dom"/>
</dbReference>
<feature type="transmembrane region" description="Helical" evidence="7">
    <location>
        <begin position="2607"/>
        <end position="2636"/>
    </location>
</feature>
<protein>
    <submittedName>
        <fullName evidence="9">MIR domain protein</fullName>
        <ecNumber evidence="9">2.1.1.80</ecNumber>
        <ecNumber evidence="9">3.6.3.44</ecNumber>
    </submittedName>
</protein>
<dbReference type="CDD" id="cd23263">
    <property type="entry name" value="beta-trefoil_MIR"/>
    <property type="match status" value="1"/>
</dbReference>
<proteinExistence type="predicted"/>
<keyword evidence="9" id="KW-0808">Transferase</keyword>
<keyword evidence="10" id="KW-1185">Reference proteome</keyword>
<dbReference type="InParanoid" id="G0R464"/>
<feature type="transmembrane region" description="Helical" evidence="7">
    <location>
        <begin position="2533"/>
        <end position="2556"/>
    </location>
</feature>
<evidence type="ECO:0000259" key="8">
    <source>
        <dbReference type="PROSITE" id="PS50919"/>
    </source>
</evidence>
<evidence type="ECO:0000313" key="9">
    <source>
        <dbReference type="EMBL" id="EGR27735.1"/>
    </source>
</evidence>
<evidence type="ECO:0000256" key="3">
    <source>
        <dbReference type="ARBA" id="ARBA00022737"/>
    </source>
</evidence>
<feature type="transmembrane region" description="Helical" evidence="7">
    <location>
        <begin position="2735"/>
        <end position="2757"/>
    </location>
</feature>
<dbReference type="InterPro" id="IPR005821">
    <property type="entry name" value="Ion_trans_dom"/>
</dbReference>